<evidence type="ECO:0000256" key="4">
    <source>
        <dbReference type="ARBA" id="ARBA00023136"/>
    </source>
</evidence>
<dbReference type="GO" id="GO:0005886">
    <property type="term" value="C:plasma membrane"/>
    <property type="evidence" value="ECO:0007669"/>
    <property type="project" value="UniProtKB-SubCell"/>
</dbReference>
<evidence type="ECO:0000313" key="9">
    <source>
        <dbReference type="Proteomes" id="UP000480684"/>
    </source>
</evidence>
<accession>A0A7C9QS61</accession>
<feature type="transmembrane region" description="Helical" evidence="5">
    <location>
        <begin position="358"/>
        <end position="379"/>
    </location>
</feature>
<evidence type="ECO:0000256" key="2">
    <source>
        <dbReference type="ARBA" id="ARBA00022692"/>
    </source>
</evidence>
<dbReference type="Pfam" id="PF12501">
    <property type="entry name" value="DUF3708"/>
    <property type="match status" value="1"/>
</dbReference>
<name>A0A7C9QS61_9PROT</name>
<protein>
    <recommendedName>
        <fullName evidence="6">Phosphate transport system permease protein</fullName>
    </recommendedName>
</protein>
<feature type="domain" description="ABC transmembrane type-1" evidence="7">
    <location>
        <begin position="230"/>
        <end position="446"/>
    </location>
</feature>
<feature type="transmembrane region" description="Helical" evidence="5">
    <location>
        <begin position="273"/>
        <end position="291"/>
    </location>
</feature>
<reference evidence="8 9" key="1">
    <citation type="submission" date="2020-02" db="EMBL/GenBank/DDBJ databases">
        <authorList>
            <person name="Dziuba M."/>
            <person name="Kuznetsov B."/>
            <person name="Mardanov A."/>
            <person name="Ravin N."/>
            <person name="Grouzdev D."/>
        </authorList>
    </citation>
    <scope>NUCLEOTIDE SEQUENCE [LARGE SCALE GENOMIC DNA]</scope>
    <source>
        <strain evidence="8 9">SpK</strain>
    </source>
</reference>
<proteinExistence type="inferred from homology"/>
<comment type="subcellular location">
    <subcellularLocation>
        <location evidence="6">Cell inner membrane</location>
        <topology evidence="6">Multi-pass membrane protein</topology>
    </subcellularLocation>
    <subcellularLocation>
        <location evidence="1 5">Cell membrane</location>
        <topology evidence="1 5">Multi-pass membrane protein</topology>
    </subcellularLocation>
</comment>
<dbReference type="InterPro" id="IPR000515">
    <property type="entry name" value="MetI-like"/>
</dbReference>
<comment type="caution">
    <text evidence="8">The sequence shown here is derived from an EMBL/GenBank/DDBJ whole genome shotgun (WGS) entry which is preliminary data.</text>
</comment>
<sequence>MQLLTLTVVLLLLTSIGYRLGRGKAVATAGGNPRLLHSLPRYHGYFVALWCGLPALLVVALWLVAEPSLVRHLVQSGLPDDTLAIGEERLNLLYNEVRNVARYGMTASSPVVEAAAQRYGELRATLFAAAAALALALASGGLAFAYQRIKSDLRARNRVESVVRVFLVVCSTVAIFTTIGIVLSLLFESLRFFQSVSPIEFLFGTTWSPQMAIRADQVGSSGAFGAVPLFAGTALISLIAMLVAVPLGLLSAIYMAEYAAPRFRAVAKPLLEILAGIPTVVYGFFAALSMAPMVRDFGSSMGLSIASESALVAGVVMGVMIIPFVSSLSDDIITAVPQSLREGSYGLGATKSETVKQVILPAALPGIVGGVLLAVSRAIGETMIVVMAAGLSANLTANPFEAVTTVTVQIVTLLVGDQEFDSPKTLAAFALGLVLFFVTLALNIVALHVVRKYREQYD</sequence>
<dbReference type="PROSITE" id="PS50928">
    <property type="entry name" value="ABC_TM1"/>
    <property type="match status" value="1"/>
</dbReference>
<keyword evidence="6" id="KW-1003">Cell membrane</keyword>
<dbReference type="Pfam" id="PF00528">
    <property type="entry name" value="BPD_transp_1"/>
    <property type="match status" value="1"/>
</dbReference>
<dbReference type="PANTHER" id="PTHR42727">
    <property type="entry name" value="PHOSPHATE TRANSPORT SYSTEM PERMEASE PROTEIN"/>
    <property type="match status" value="1"/>
</dbReference>
<evidence type="ECO:0000313" key="8">
    <source>
        <dbReference type="EMBL" id="NFV78977.1"/>
    </source>
</evidence>
<feature type="transmembrane region" description="Helical" evidence="5">
    <location>
        <begin position="126"/>
        <end position="146"/>
    </location>
</feature>
<feature type="transmembrane region" description="Helical" evidence="5">
    <location>
        <begin position="45"/>
        <end position="65"/>
    </location>
</feature>
<evidence type="ECO:0000256" key="6">
    <source>
        <dbReference type="RuleBase" id="RU363054"/>
    </source>
</evidence>
<dbReference type="GO" id="GO:0005315">
    <property type="term" value="F:phosphate transmembrane transporter activity"/>
    <property type="evidence" value="ECO:0007669"/>
    <property type="project" value="InterPro"/>
</dbReference>
<evidence type="ECO:0000256" key="3">
    <source>
        <dbReference type="ARBA" id="ARBA00022989"/>
    </source>
</evidence>
<gene>
    <name evidence="8" type="primary">pstC</name>
    <name evidence="8" type="ORF">G4223_02460</name>
</gene>
<dbReference type="Proteomes" id="UP000480684">
    <property type="component" value="Unassembled WGS sequence"/>
</dbReference>
<dbReference type="EMBL" id="JAAIYP010000007">
    <property type="protein sequence ID" value="NFV78977.1"/>
    <property type="molecule type" value="Genomic_DNA"/>
</dbReference>
<keyword evidence="6" id="KW-0592">Phosphate transport</keyword>
<evidence type="ECO:0000259" key="7">
    <source>
        <dbReference type="PROSITE" id="PS50928"/>
    </source>
</evidence>
<keyword evidence="3 5" id="KW-1133">Transmembrane helix</keyword>
<dbReference type="RefSeq" id="WP_163674512.1">
    <property type="nucleotide sequence ID" value="NZ_JAAIYP010000007.1"/>
</dbReference>
<dbReference type="CDD" id="cd06261">
    <property type="entry name" value="TM_PBP2"/>
    <property type="match status" value="1"/>
</dbReference>
<keyword evidence="6" id="KW-0997">Cell inner membrane</keyword>
<feature type="transmembrane region" description="Helical" evidence="5">
    <location>
        <begin position="229"/>
        <end position="253"/>
    </location>
</feature>
<dbReference type="InterPro" id="IPR022182">
    <property type="entry name" value="PstC_N"/>
</dbReference>
<dbReference type="InterPro" id="IPR011864">
    <property type="entry name" value="Phosphate_PstC"/>
</dbReference>
<comment type="function">
    <text evidence="6">Part of the binding-protein-dependent transport system for phosphate; probably responsible for the translocation of the substrate across the membrane.</text>
</comment>
<comment type="similarity">
    <text evidence="6">Belongs to the binding-protein-dependent transport system permease family. CysTW subfamily.</text>
</comment>
<dbReference type="AlphaFoldDB" id="A0A7C9QS61"/>
<feature type="transmembrane region" description="Helical" evidence="5">
    <location>
        <begin position="166"/>
        <end position="187"/>
    </location>
</feature>
<evidence type="ECO:0000256" key="5">
    <source>
        <dbReference type="RuleBase" id="RU363032"/>
    </source>
</evidence>
<keyword evidence="2 5" id="KW-0812">Transmembrane</keyword>
<evidence type="ECO:0000256" key="1">
    <source>
        <dbReference type="ARBA" id="ARBA00004651"/>
    </source>
</evidence>
<feature type="transmembrane region" description="Helical" evidence="5">
    <location>
        <begin position="303"/>
        <end position="325"/>
    </location>
</feature>
<dbReference type="GO" id="GO:0006817">
    <property type="term" value="P:phosphate ion transport"/>
    <property type="evidence" value="ECO:0007669"/>
    <property type="project" value="UniProtKB-KW"/>
</dbReference>
<dbReference type="Gene3D" id="1.10.3720.10">
    <property type="entry name" value="MetI-like"/>
    <property type="match status" value="1"/>
</dbReference>
<feature type="transmembrane region" description="Helical" evidence="5">
    <location>
        <begin position="427"/>
        <end position="450"/>
    </location>
</feature>
<dbReference type="InterPro" id="IPR035906">
    <property type="entry name" value="MetI-like_sf"/>
</dbReference>
<dbReference type="NCBIfam" id="TIGR02138">
    <property type="entry name" value="phosphate_pstC"/>
    <property type="match status" value="1"/>
</dbReference>
<keyword evidence="9" id="KW-1185">Reference proteome</keyword>
<dbReference type="SUPFAM" id="SSF161098">
    <property type="entry name" value="MetI-like"/>
    <property type="match status" value="1"/>
</dbReference>
<organism evidence="8 9">
    <name type="scientific">Magnetospirillum aberrantis SpK</name>
    <dbReference type="NCBI Taxonomy" id="908842"/>
    <lineage>
        <taxon>Bacteria</taxon>
        <taxon>Pseudomonadati</taxon>
        <taxon>Pseudomonadota</taxon>
        <taxon>Alphaproteobacteria</taxon>
        <taxon>Rhodospirillales</taxon>
        <taxon>Rhodospirillaceae</taxon>
        <taxon>Magnetospirillum</taxon>
    </lineage>
</organism>
<keyword evidence="5" id="KW-0813">Transport</keyword>
<keyword evidence="4 5" id="KW-0472">Membrane</keyword>
<dbReference type="PANTHER" id="PTHR42727:SF1">
    <property type="entry name" value="PHOSPHATE TRANSPORT SYSTEM PERMEASE"/>
    <property type="match status" value="1"/>
</dbReference>